<dbReference type="Gene3D" id="1.10.510.10">
    <property type="entry name" value="Transferase(Phosphotransferase) domain 1"/>
    <property type="match status" value="1"/>
</dbReference>
<accession>A0A285IXL5</accession>
<dbReference type="AlphaFoldDB" id="A0A285IXL5"/>
<keyword evidence="6" id="KW-0067">ATP-binding</keyword>
<name>A0A285IXL5_9ACTN</name>
<evidence type="ECO:0000256" key="6">
    <source>
        <dbReference type="ARBA" id="ARBA00022840"/>
    </source>
</evidence>
<protein>
    <recommendedName>
        <fullName evidence="1">non-specific serine/threonine protein kinase</fullName>
        <ecNumber evidence="1">2.7.11.1</ecNumber>
    </recommendedName>
</protein>
<evidence type="ECO:0000313" key="10">
    <source>
        <dbReference type="Proteomes" id="UP000219612"/>
    </source>
</evidence>
<organism evidence="9 10">
    <name type="scientific">Paractinoplanes atraurantiacus</name>
    <dbReference type="NCBI Taxonomy" id="1036182"/>
    <lineage>
        <taxon>Bacteria</taxon>
        <taxon>Bacillati</taxon>
        <taxon>Actinomycetota</taxon>
        <taxon>Actinomycetes</taxon>
        <taxon>Micromonosporales</taxon>
        <taxon>Micromonosporaceae</taxon>
        <taxon>Paractinoplanes</taxon>
    </lineage>
</organism>
<proteinExistence type="predicted"/>
<dbReference type="Pfam" id="PF00069">
    <property type="entry name" value="Pkinase"/>
    <property type="match status" value="1"/>
</dbReference>
<dbReference type="PANTHER" id="PTHR43289">
    <property type="entry name" value="MITOGEN-ACTIVATED PROTEIN KINASE KINASE KINASE 20-RELATED"/>
    <property type="match status" value="1"/>
</dbReference>
<sequence length="443" mass="48244">MPQFSGRDGGEWEYDDANGSEGGMGAVFHGKSLVDGSRVAVKRVRLKWASTRAERVREREIEVGDRLTEAARSGDSTGHLVLPLDIAFAGGDLLIVMPLADGSLADDLTDGPLALDAGLTVLRQVAEGLVELAAVSIAHRDLKPGNVLRFGDTWKISDFGLSRILTEVTGTYTTGGGGTLPYMAPEVWTDHRGTAKSDLYALGVLAYEVFTGERPFPGPSEDDYERQHLTAAPPNTPGLPPRLSRLLARLVAKAPADRPQDARAVIEAVDNLRQKLTPAQEGLVEDVRRREDSRRDRDIAANAKVTAEERRKQERRQAVADLAAILEDAFDEIVEALPDARLDAGTCEITVSGLRVRFQTLNPLELSGPGSTVLTAAAMSYAPGEQPLPYEKRKSSAHAMFTCRRVDDRLRWTVQTWPLYESGPERPLDSAAVIDVLRAALHK</sequence>
<reference evidence="10" key="1">
    <citation type="submission" date="2017-09" db="EMBL/GenBank/DDBJ databases">
        <authorList>
            <person name="Varghese N."/>
            <person name="Submissions S."/>
        </authorList>
    </citation>
    <scope>NUCLEOTIDE SEQUENCE [LARGE SCALE GENOMIC DNA]</scope>
    <source>
        <strain evidence="10">CGMCC 4.6857</strain>
    </source>
</reference>
<evidence type="ECO:0000256" key="5">
    <source>
        <dbReference type="ARBA" id="ARBA00022777"/>
    </source>
</evidence>
<dbReference type="PROSITE" id="PS50011">
    <property type="entry name" value="PROTEIN_KINASE_DOM"/>
    <property type="match status" value="1"/>
</dbReference>
<keyword evidence="4" id="KW-0547">Nucleotide-binding</keyword>
<gene>
    <name evidence="9" type="ORF">SAMN05421748_11380</name>
</gene>
<evidence type="ECO:0000259" key="8">
    <source>
        <dbReference type="PROSITE" id="PS50011"/>
    </source>
</evidence>
<evidence type="ECO:0000256" key="3">
    <source>
        <dbReference type="ARBA" id="ARBA00022679"/>
    </source>
</evidence>
<dbReference type="InterPro" id="IPR000719">
    <property type="entry name" value="Prot_kinase_dom"/>
</dbReference>
<evidence type="ECO:0000256" key="1">
    <source>
        <dbReference type="ARBA" id="ARBA00012513"/>
    </source>
</evidence>
<keyword evidence="2 9" id="KW-0723">Serine/threonine-protein kinase</keyword>
<dbReference type="OrthoDB" id="5241055at2"/>
<feature type="region of interest" description="Disordered" evidence="7">
    <location>
        <begin position="216"/>
        <end position="241"/>
    </location>
</feature>
<dbReference type="InterPro" id="IPR011009">
    <property type="entry name" value="Kinase-like_dom_sf"/>
</dbReference>
<keyword evidence="3" id="KW-0808">Transferase</keyword>
<dbReference type="GO" id="GO:0005524">
    <property type="term" value="F:ATP binding"/>
    <property type="evidence" value="ECO:0007669"/>
    <property type="project" value="UniProtKB-KW"/>
</dbReference>
<feature type="domain" description="Protein kinase" evidence="8">
    <location>
        <begin position="13"/>
        <end position="272"/>
    </location>
</feature>
<dbReference type="SUPFAM" id="SSF56112">
    <property type="entry name" value="Protein kinase-like (PK-like)"/>
    <property type="match status" value="1"/>
</dbReference>
<evidence type="ECO:0000256" key="4">
    <source>
        <dbReference type="ARBA" id="ARBA00022741"/>
    </source>
</evidence>
<dbReference type="EMBL" id="OBDY01000013">
    <property type="protein sequence ID" value="SNY52722.1"/>
    <property type="molecule type" value="Genomic_DNA"/>
</dbReference>
<evidence type="ECO:0000256" key="7">
    <source>
        <dbReference type="SAM" id="MobiDB-lite"/>
    </source>
</evidence>
<keyword evidence="5 9" id="KW-0418">Kinase</keyword>
<dbReference type="GO" id="GO:0004674">
    <property type="term" value="F:protein serine/threonine kinase activity"/>
    <property type="evidence" value="ECO:0007669"/>
    <property type="project" value="UniProtKB-KW"/>
</dbReference>
<dbReference type="Proteomes" id="UP000219612">
    <property type="component" value="Unassembled WGS sequence"/>
</dbReference>
<dbReference type="SMART" id="SM00220">
    <property type="entry name" value="S_TKc"/>
    <property type="match status" value="1"/>
</dbReference>
<dbReference type="PANTHER" id="PTHR43289:SF6">
    <property type="entry name" value="SERINE_THREONINE-PROTEIN KINASE NEKL-3"/>
    <property type="match status" value="1"/>
</dbReference>
<dbReference type="EC" id="2.7.11.1" evidence="1"/>
<dbReference type="RefSeq" id="WP_097322945.1">
    <property type="nucleotide sequence ID" value="NZ_OBDY01000013.1"/>
</dbReference>
<evidence type="ECO:0000313" key="9">
    <source>
        <dbReference type="EMBL" id="SNY52722.1"/>
    </source>
</evidence>
<dbReference type="CDD" id="cd14014">
    <property type="entry name" value="STKc_PknB_like"/>
    <property type="match status" value="1"/>
</dbReference>
<evidence type="ECO:0000256" key="2">
    <source>
        <dbReference type="ARBA" id="ARBA00022527"/>
    </source>
</evidence>
<keyword evidence="10" id="KW-1185">Reference proteome</keyword>